<comment type="similarity">
    <text evidence="1">Belongs to the peptidase M1 family.</text>
</comment>
<evidence type="ECO:0000256" key="2">
    <source>
        <dbReference type="ARBA" id="ARBA00022438"/>
    </source>
</evidence>
<feature type="site" description="Transition state stabilizer" evidence="10">
    <location>
        <position position="575"/>
    </location>
</feature>
<feature type="active site" description="Proton acceptor" evidence="8">
    <location>
        <position position="487"/>
    </location>
</feature>
<evidence type="ECO:0000256" key="5">
    <source>
        <dbReference type="ARBA" id="ARBA00022801"/>
    </source>
</evidence>
<feature type="binding site" evidence="9">
    <location>
        <position position="490"/>
    </location>
    <ligand>
        <name>Zn(2+)</name>
        <dbReference type="ChEBI" id="CHEBI:29105"/>
        <note>catalytic</note>
    </ligand>
</feature>
<dbReference type="CDD" id="cd09601">
    <property type="entry name" value="M1_APN-Q_like"/>
    <property type="match status" value="1"/>
</dbReference>
<keyword evidence="4 9" id="KW-0479">Metal-binding</keyword>
<evidence type="ECO:0000256" key="11">
    <source>
        <dbReference type="SAM" id="Phobius"/>
    </source>
</evidence>
<evidence type="ECO:0008006" key="17">
    <source>
        <dbReference type="Google" id="ProtNLM"/>
    </source>
</evidence>
<dbReference type="Pfam" id="PF11838">
    <property type="entry name" value="ERAP1_C"/>
    <property type="match status" value="1"/>
</dbReference>
<name>A0AAE9A1K7_CAEBR</name>
<evidence type="ECO:0000259" key="12">
    <source>
        <dbReference type="Pfam" id="PF01433"/>
    </source>
</evidence>
<evidence type="ECO:0000259" key="14">
    <source>
        <dbReference type="Pfam" id="PF17900"/>
    </source>
</evidence>
<feature type="domain" description="ERAP1-like C-terminal" evidence="13">
    <location>
        <begin position="720"/>
        <end position="1032"/>
    </location>
</feature>
<comment type="cofactor">
    <cofactor evidence="9">
        <name>Zn(2+)</name>
        <dbReference type="ChEBI" id="CHEBI:29105"/>
    </cofactor>
    <text evidence="9">Binds 1 zinc ion per subunit.</text>
</comment>
<dbReference type="Pfam" id="PF01433">
    <property type="entry name" value="Peptidase_M1"/>
    <property type="match status" value="1"/>
</dbReference>
<dbReference type="InterPro" id="IPR001930">
    <property type="entry name" value="Peptidase_M1"/>
</dbReference>
<dbReference type="Gene3D" id="2.60.40.1730">
    <property type="entry name" value="tricorn interacting facor f3 domain"/>
    <property type="match status" value="1"/>
</dbReference>
<evidence type="ECO:0000256" key="6">
    <source>
        <dbReference type="ARBA" id="ARBA00022833"/>
    </source>
</evidence>
<keyword evidence="11" id="KW-1133">Transmembrane helix</keyword>
<protein>
    <recommendedName>
        <fullName evidence="17">Aminopeptidase</fullName>
    </recommendedName>
</protein>
<dbReference type="PRINTS" id="PR00756">
    <property type="entry name" value="ALADIPTASE"/>
</dbReference>
<evidence type="ECO:0000256" key="9">
    <source>
        <dbReference type="PIRSR" id="PIRSR634016-3"/>
    </source>
</evidence>
<organism evidence="15 16">
    <name type="scientific">Caenorhabditis briggsae</name>
    <dbReference type="NCBI Taxonomy" id="6238"/>
    <lineage>
        <taxon>Eukaryota</taxon>
        <taxon>Metazoa</taxon>
        <taxon>Ecdysozoa</taxon>
        <taxon>Nematoda</taxon>
        <taxon>Chromadorea</taxon>
        <taxon>Rhabditida</taxon>
        <taxon>Rhabditina</taxon>
        <taxon>Rhabditomorpha</taxon>
        <taxon>Rhabditoidea</taxon>
        <taxon>Rhabditidae</taxon>
        <taxon>Peloderinae</taxon>
        <taxon>Caenorhabditis</taxon>
    </lineage>
</organism>
<gene>
    <name evidence="15" type="ORF">L3Y34_008061</name>
</gene>
<dbReference type="Gene3D" id="1.25.50.20">
    <property type="match status" value="1"/>
</dbReference>
<evidence type="ECO:0000313" key="15">
    <source>
        <dbReference type="EMBL" id="ULT89324.1"/>
    </source>
</evidence>
<feature type="domain" description="Aminopeptidase N-like N-terminal" evidence="14">
    <location>
        <begin position="187"/>
        <end position="379"/>
    </location>
</feature>
<dbReference type="Gene3D" id="1.10.390.10">
    <property type="entry name" value="Neutral Protease Domain 2"/>
    <property type="match status" value="1"/>
</dbReference>
<dbReference type="PANTHER" id="PTHR11533">
    <property type="entry name" value="PROTEASE M1 ZINC METALLOPROTEASE"/>
    <property type="match status" value="1"/>
</dbReference>
<feature type="transmembrane region" description="Helical" evidence="11">
    <location>
        <begin position="98"/>
        <end position="120"/>
    </location>
</feature>
<dbReference type="InterPro" id="IPR027268">
    <property type="entry name" value="Peptidase_M4/M1_CTD_sf"/>
</dbReference>
<evidence type="ECO:0000256" key="10">
    <source>
        <dbReference type="PIRSR" id="PIRSR634016-4"/>
    </source>
</evidence>
<evidence type="ECO:0000259" key="13">
    <source>
        <dbReference type="Pfam" id="PF11838"/>
    </source>
</evidence>
<dbReference type="PANTHER" id="PTHR11533:SF299">
    <property type="entry name" value="AMINOPEPTIDASE"/>
    <property type="match status" value="1"/>
</dbReference>
<dbReference type="Proteomes" id="UP000827892">
    <property type="component" value="Chromosome V"/>
</dbReference>
<feature type="binding site" evidence="9">
    <location>
        <position position="486"/>
    </location>
    <ligand>
        <name>Zn(2+)</name>
        <dbReference type="ChEBI" id="CHEBI:29105"/>
        <note>catalytic</note>
    </ligand>
</feature>
<dbReference type="InterPro" id="IPR050344">
    <property type="entry name" value="Peptidase_M1_aminopeptidases"/>
</dbReference>
<sequence>MRQKFDGRPLEIRNAVSTYFEYCLLDTPDSACPLLQEFVIAPFALEECRRGGTSSEPGRMRPFSGAVTASASTSSTTAVATTVTSEQRESPCCSARPLAIGVVAVSMSFALIYFLMIVPLTTTIIPTTPSPMIPGAVSSSHPTESTILNSTLFVSTTEHISATTEDPLYTNINDKYHRYQIPLNHIPLLYEVKLKLFLPWKPSVNYDSDNFVVEGHVRVHFTSGGGSRVLLHSDSEQHIGECMVRDEFGREIFVKHVGRGFPQVLDLHLAADMIHGMNYTLDIAFRRHMEQDGALGLFTVPYTYGNETRHMVATHLQNSEARKVFPCIDIPEVKAQFDTVIIHPTGTTAIANMIDNSTVVDGGWTTTTFKRTPPMSTYLFAFSVSDFPYLERISSRGIKSRVFCDPSKIDFAELIADSVIPLLEFYEDYFDILYPLEKLDVVIVPALNVIAMENWGLITIRQRDGLYKDGLFPIIQKHNLQEIIAHEVSHQWFGNLVTMKWWSDLWLNEGFATLISLKGVDFLENTTWRYDDRAELQCFALRSDQINGMIPVSGGEYSNPGRYTEVTSHLNHIIYKKSSIIIRMIERIIEEDTFKKGLRRFLNSFLYKNADHEDLFNVLVYVHDSSAGGHLSGQNFSLSDVMDTWIRQPHFPLVHVNRKEGSIVTLRQEKYEHVPYLAKVNDQVWKIPIFYDDPVSAKHKVFWLTDKQPHVFDMAGQYVVDPHQLTYMRIRYDIEMYSDITMALLHDYRVIPTNSRSRLIDDTFSMAEHDQMSYKVAFNVTMYMSKETEYRPLQTFSAYMDYFLPRMYGLEFWSEYQEYLSLIIGKLFDQFNAQGLDADMDIQHDLFSARDIVVLRACIIDYEPCIQMATERFQEVRRNCSGKFQLLSGSDCNKIPYYLRPWVYSAAIKHGTEDDFDFLFEKWNMEHYMMERDSIFNGLCSTRFREKSDLAWKRLMKNRARENILLRCVACSKTMFNDTLLLDMFEEQPEYMKELVETAANDLSAVMILIYRNMQFEKDVKRMDNVLKPYKDLIRFLAKYRSQALGRIVWRQDVAPYFAGNASEAIQIMKNIHSFD</sequence>
<dbReference type="InterPro" id="IPR014782">
    <property type="entry name" value="Peptidase_M1_dom"/>
</dbReference>
<dbReference type="SUPFAM" id="SSF55486">
    <property type="entry name" value="Metalloproteases ('zincins'), catalytic domain"/>
    <property type="match status" value="1"/>
</dbReference>
<dbReference type="InterPro" id="IPR034016">
    <property type="entry name" value="M1_APN-typ"/>
</dbReference>
<feature type="domain" description="Peptidase M1 membrane alanine aminopeptidase" evidence="12">
    <location>
        <begin position="418"/>
        <end position="645"/>
    </location>
</feature>
<keyword evidence="2" id="KW-0031">Aminopeptidase</keyword>
<feature type="binding site" evidence="9">
    <location>
        <position position="509"/>
    </location>
    <ligand>
        <name>Zn(2+)</name>
        <dbReference type="ChEBI" id="CHEBI:29105"/>
        <note>catalytic</note>
    </ligand>
</feature>
<dbReference type="InterPro" id="IPR024571">
    <property type="entry name" value="ERAP1-like_C_dom"/>
</dbReference>
<dbReference type="AlphaFoldDB" id="A0AAE9A1K7"/>
<keyword evidence="11" id="KW-0812">Transmembrane</keyword>
<keyword evidence="11" id="KW-0472">Membrane</keyword>
<evidence type="ECO:0000256" key="3">
    <source>
        <dbReference type="ARBA" id="ARBA00022670"/>
    </source>
</evidence>
<keyword evidence="3" id="KW-0645">Protease</keyword>
<accession>A0AAE9A1K7</accession>
<evidence type="ECO:0000256" key="4">
    <source>
        <dbReference type="ARBA" id="ARBA00022723"/>
    </source>
</evidence>
<dbReference type="EMBL" id="CP090895">
    <property type="protein sequence ID" value="ULT89324.1"/>
    <property type="molecule type" value="Genomic_DNA"/>
</dbReference>
<dbReference type="SUPFAM" id="SSF63737">
    <property type="entry name" value="Leukotriene A4 hydrolase N-terminal domain"/>
    <property type="match status" value="1"/>
</dbReference>
<evidence type="ECO:0000256" key="1">
    <source>
        <dbReference type="ARBA" id="ARBA00010136"/>
    </source>
</evidence>
<dbReference type="GO" id="GO:0008270">
    <property type="term" value="F:zinc ion binding"/>
    <property type="evidence" value="ECO:0007669"/>
    <property type="project" value="InterPro"/>
</dbReference>
<dbReference type="GO" id="GO:0006508">
    <property type="term" value="P:proteolysis"/>
    <property type="evidence" value="ECO:0007669"/>
    <property type="project" value="UniProtKB-KW"/>
</dbReference>
<keyword evidence="6 9" id="KW-0862">Zinc</keyword>
<keyword evidence="5" id="KW-0378">Hydrolase</keyword>
<dbReference type="GO" id="GO:0004177">
    <property type="term" value="F:aminopeptidase activity"/>
    <property type="evidence" value="ECO:0007669"/>
    <property type="project" value="UniProtKB-KW"/>
</dbReference>
<dbReference type="InterPro" id="IPR045357">
    <property type="entry name" value="Aminopeptidase_N-like_N"/>
</dbReference>
<dbReference type="InterPro" id="IPR042097">
    <property type="entry name" value="Aminopeptidase_N-like_N_sf"/>
</dbReference>
<reference evidence="15 16" key="1">
    <citation type="submission" date="2022-02" db="EMBL/GenBank/DDBJ databases">
        <title>Chromosome-level reference genomes for two strains of Caenorhabditis briggsae: an improved platform for comparative genomics.</title>
        <authorList>
            <person name="Stevens L."/>
            <person name="Andersen E.C."/>
        </authorList>
    </citation>
    <scope>NUCLEOTIDE SEQUENCE [LARGE SCALE GENOMIC DNA]</scope>
    <source>
        <strain evidence="15">QX1410_ONT</strain>
        <tissue evidence="15">Whole-organism</tissue>
    </source>
</reference>
<dbReference type="FunFam" id="1.10.390.10:FF:000006">
    <property type="entry name" value="Puromycin-sensitive aminopeptidase"/>
    <property type="match status" value="1"/>
</dbReference>
<proteinExistence type="inferred from homology"/>
<dbReference type="Pfam" id="PF17900">
    <property type="entry name" value="Peptidase_M1_N"/>
    <property type="match status" value="1"/>
</dbReference>
<evidence type="ECO:0000256" key="8">
    <source>
        <dbReference type="PIRSR" id="PIRSR634016-1"/>
    </source>
</evidence>
<dbReference type="Gene3D" id="2.60.40.1910">
    <property type="match status" value="1"/>
</dbReference>
<evidence type="ECO:0000313" key="16">
    <source>
        <dbReference type="Proteomes" id="UP000827892"/>
    </source>
</evidence>
<dbReference type="GO" id="GO:0008237">
    <property type="term" value="F:metallopeptidase activity"/>
    <property type="evidence" value="ECO:0007669"/>
    <property type="project" value="UniProtKB-KW"/>
</dbReference>
<evidence type="ECO:0000256" key="7">
    <source>
        <dbReference type="ARBA" id="ARBA00023049"/>
    </source>
</evidence>
<keyword evidence="7" id="KW-0482">Metalloprotease</keyword>